<feature type="transmembrane region" description="Helical" evidence="5">
    <location>
        <begin position="6"/>
        <end position="23"/>
    </location>
</feature>
<dbReference type="InterPro" id="IPR003798">
    <property type="entry name" value="DNA_recombination_RmuC"/>
</dbReference>
<dbReference type="Pfam" id="PF02646">
    <property type="entry name" value="RmuC"/>
    <property type="match status" value="1"/>
</dbReference>
<dbReference type="Proteomes" id="UP001165489">
    <property type="component" value="Unassembled WGS sequence"/>
</dbReference>
<keyword evidence="7" id="KW-1185">Reference proteome</keyword>
<dbReference type="EMBL" id="JAKZGP010000016">
    <property type="protein sequence ID" value="MCH7409384.1"/>
    <property type="molecule type" value="Genomic_DNA"/>
</dbReference>
<keyword evidence="3" id="KW-0175">Coiled coil</keyword>
<evidence type="ECO:0000256" key="5">
    <source>
        <dbReference type="SAM" id="Phobius"/>
    </source>
</evidence>
<comment type="similarity">
    <text evidence="2">Belongs to the RmuC family.</text>
</comment>
<keyword evidence="4" id="KW-0233">DNA recombination</keyword>
<keyword evidence="5" id="KW-0472">Membrane</keyword>
<keyword evidence="5" id="KW-0812">Transmembrane</keyword>
<evidence type="ECO:0000256" key="2">
    <source>
        <dbReference type="ARBA" id="ARBA00009840"/>
    </source>
</evidence>
<gene>
    <name evidence="6" type="primary">rmuC</name>
    <name evidence="6" type="ORF">MM239_08265</name>
</gene>
<comment type="function">
    <text evidence="1">Involved in DNA recombination.</text>
</comment>
<dbReference type="PANTHER" id="PTHR30563">
    <property type="entry name" value="DNA RECOMBINATION PROTEIN RMUC"/>
    <property type="match status" value="1"/>
</dbReference>
<evidence type="ECO:0000256" key="3">
    <source>
        <dbReference type="ARBA" id="ARBA00023054"/>
    </source>
</evidence>
<evidence type="ECO:0000313" key="7">
    <source>
        <dbReference type="Proteomes" id="UP001165489"/>
    </source>
</evidence>
<evidence type="ECO:0000256" key="1">
    <source>
        <dbReference type="ARBA" id="ARBA00003416"/>
    </source>
</evidence>
<evidence type="ECO:0000256" key="4">
    <source>
        <dbReference type="ARBA" id="ARBA00023172"/>
    </source>
</evidence>
<sequence length="415" mass="47248">MHTDNLLMLICAIQLVLLFILIYRSFSSKSDDKDVIQSLRRELDDQMQANRKEISQGLVQQFSLVFDTLRATSKEHREALGAFELSFKSSVGEFNALQKEKFQDLIQKQERMLSITDEKLEKMRETVDEKLQKTLEARIGQSFELVNKQLMAVQKGLGEMQNLAVGVGDLKKVLNNVKTRGILGEYQLQAILENVLAPEQYEYNVQVKQGASERVEYAIKMPGSGQDERVYLPIDAKFPQETYYRLLDAYELGDKLLVDAAKADLRKAVKKAAADIHHKYIHPPFTTDFAVLFLPMESLYAEVIREGDLAQQLQRDFKVILVGPTTMAAILNSLQMGFRTLAIQQRSGEVWKVLGAVKTEFNKFGDLISKAQKKINEANNDLDQLVGTRTRVIQRRLKDIEELPDSEGSQFLDKP</sequence>
<evidence type="ECO:0000313" key="6">
    <source>
        <dbReference type="EMBL" id="MCH7409384.1"/>
    </source>
</evidence>
<name>A0ABS9UZ44_9BACT</name>
<protein>
    <submittedName>
        <fullName evidence="6">DNA recombination protein RmuC</fullName>
    </submittedName>
</protein>
<dbReference type="RefSeq" id="WP_241347731.1">
    <property type="nucleotide sequence ID" value="NZ_JAKZGP010000016.1"/>
</dbReference>
<comment type="caution">
    <text evidence="6">The sequence shown here is derived from an EMBL/GenBank/DDBJ whole genome shotgun (WGS) entry which is preliminary data.</text>
</comment>
<dbReference type="PANTHER" id="PTHR30563:SF0">
    <property type="entry name" value="DNA RECOMBINATION PROTEIN RMUC"/>
    <property type="match status" value="1"/>
</dbReference>
<accession>A0ABS9UZ44</accession>
<keyword evidence="5" id="KW-1133">Transmembrane helix</keyword>
<reference evidence="6" key="1">
    <citation type="submission" date="2022-03" db="EMBL/GenBank/DDBJ databases">
        <title>De novo assembled genomes of Belliella spp. (Cyclobacteriaceae) strains.</title>
        <authorList>
            <person name="Szabo A."/>
            <person name="Korponai K."/>
            <person name="Felfoldi T."/>
        </authorList>
    </citation>
    <scope>NUCLEOTIDE SEQUENCE</scope>
    <source>
        <strain evidence="6">DSM 111904</strain>
    </source>
</reference>
<proteinExistence type="inferred from homology"/>
<organism evidence="6 7">
    <name type="scientific">Belliella filtrata</name>
    <dbReference type="NCBI Taxonomy" id="2923435"/>
    <lineage>
        <taxon>Bacteria</taxon>
        <taxon>Pseudomonadati</taxon>
        <taxon>Bacteroidota</taxon>
        <taxon>Cytophagia</taxon>
        <taxon>Cytophagales</taxon>
        <taxon>Cyclobacteriaceae</taxon>
        <taxon>Belliella</taxon>
    </lineage>
</organism>